<dbReference type="InterPro" id="IPR052345">
    <property type="entry name" value="Rad_response_metalloprotease"/>
</dbReference>
<dbReference type="Pfam" id="PF06114">
    <property type="entry name" value="Peptidase_M78"/>
    <property type="match status" value="1"/>
</dbReference>
<dbReference type="InterPro" id="IPR010359">
    <property type="entry name" value="IrrE_HExxH"/>
</dbReference>
<gene>
    <name evidence="2" type="ORF">ACFSB2_09605</name>
</gene>
<dbReference type="RefSeq" id="WP_377942821.1">
    <property type="nucleotide sequence ID" value="NZ_JBHUCX010000024.1"/>
</dbReference>
<dbReference type="Gene3D" id="1.10.10.2910">
    <property type="match status" value="1"/>
</dbReference>
<organism evidence="2 3">
    <name type="scientific">Alicyclobacillus fodiniaquatilis</name>
    <dbReference type="NCBI Taxonomy" id="1661150"/>
    <lineage>
        <taxon>Bacteria</taxon>
        <taxon>Bacillati</taxon>
        <taxon>Bacillota</taxon>
        <taxon>Bacilli</taxon>
        <taxon>Bacillales</taxon>
        <taxon>Alicyclobacillaceae</taxon>
        <taxon>Alicyclobacillus</taxon>
    </lineage>
</organism>
<dbReference type="EMBL" id="JBHUCX010000024">
    <property type="protein sequence ID" value="MFD1674950.1"/>
    <property type="molecule type" value="Genomic_DNA"/>
</dbReference>
<sequence length="357" mass="41115">MNKDVDTIVSWEEGRDVPTYVQLENLAYNVFKRPIAVFYFSKPPHEDKIRKAFRTLPDAEYQSINHNVIKIFRDASVKQITLHELCKNRNPSQYHILKSYKFNNTTSIHKVAEDIRGIIGISLDQQKAFQNEDIAFRIWREAIEKAGIFVFKNAFKEDGISGFCLFDDEFPVIYINNSMPKTRQIFTLFHELAHLMFNIGGIDKLDDGFIVQLSSYEKQIETFCNQFAAEFLIPNADFDRTIINFDNSELSISSLARLYCVSREVISRKMLDRGILSKSRYLELAQKWTDQAAKGKSQSGGGNYYATKITYLGDNYLNLAFGNYYGGTISEYQLADYVDISVANLPKLESKFFGRGR</sequence>
<dbReference type="Proteomes" id="UP001597079">
    <property type="component" value="Unassembled WGS sequence"/>
</dbReference>
<reference evidence="3" key="1">
    <citation type="journal article" date="2019" name="Int. J. Syst. Evol. Microbiol.">
        <title>The Global Catalogue of Microorganisms (GCM) 10K type strain sequencing project: providing services to taxonomists for standard genome sequencing and annotation.</title>
        <authorList>
            <consortium name="The Broad Institute Genomics Platform"/>
            <consortium name="The Broad Institute Genome Sequencing Center for Infectious Disease"/>
            <person name="Wu L."/>
            <person name="Ma J."/>
        </authorList>
    </citation>
    <scope>NUCLEOTIDE SEQUENCE [LARGE SCALE GENOMIC DNA]</scope>
    <source>
        <strain evidence="3">CGMCC 1.12286</strain>
    </source>
</reference>
<protein>
    <submittedName>
        <fullName evidence="2">ImmA/IrrE family metallo-endopeptidase</fullName>
    </submittedName>
</protein>
<feature type="domain" description="IrrE N-terminal-like" evidence="1">
    <location>
        <begin position="144"/>
        <end position="269"/>
    </location>
</feature>
<evidence type="ECO:0000313" key="2">
    <source>
        <dbReference type="EMBL" id="MFD1674950.1"/>
    </source>
</evidence>
<dbReference type="PANTHER" id="PTHR43236:SF2">
    <property type="entry name" value="BLL0069 PROTEIN"/>
    <property type="match status" value="1"/>
</dbReference>
<proteinExistence type="predicted"/>
<name>A0ABW4JIF4_9BACL</name>
<dbReference type="PANTHER" id="PTHR43236">
    <property type="entry name" value="ANTITOXIN HIGA1"/>
    <property type="match status" value="1"/>
</dbReference>
<evidence type="ECO:0000259" key="1">
    <source>
        <dbReference type="Pfam" id="PF06114"/>
    </source>
</evidence>
<evidence type="ECO:0000313" key="3">
    <source>
        <dbReference type="Proteomes" id="UP001597079"/>
    </source>
</evidence>
<comment type="caution">
    <text evidence="2">The sequence shown here is derived from an EMBL/GenBank/DDBJ whole genome shotgun (WGS) entry which is preliminary data.</text>
</comment>
<accession>A0ABW4JIF4</accession>
<keyword evidence="3" id="KW-1185">Reference proteome</keyword>